<organism evidence="1 2">
    <name type="scientific">Acacia crassicarpa</name>
    <name type="common">northern wattle</name>
    <dbReference type="NCBI Taxonomy" id="499986"/>
    <lineage>
        <taxon>Eukaryota</taxon>
        <taxon>Viridiplantae</taxon>
        <taxon>Streptophyta</taxon>
        <taxon>Embryophyta</taxon>
        <taxon>Tracheophyta</taxon>
        <taxon>Spermatophyta</taxon>
        <taxon>Magnoliopsida</taxon>
        <taxon>eudicotyledons</taxon>
        <taxon>Gunneridae</taxon>
        <taxon>Pentapetalae</taxon>
        <taxon>rosids</taxon>
        <taxon>fabids</taxon>
        <taxon>Fabales</taxon>
        <taxon>Fabaceae</taxon>
        <taxon>Caesalpinioideae</taxon>
        <taxon>mimosoid clade</taxon>
        <taxon>Acacieae</taxon>
        <taxon>Acacia</taxon>
    </lineage>
</organism>
<accession>A0AAE1MR37</accession>
<name>A0AAE1MR37_9FABA</name>
<dbReference type="PANTHER" id="PTHR33710">
    <property type="entry name" value="BNAC02G09200D PROTEIN"/>
    <property type="match status" value="1"/>
</dbReference>
<dbReference type="EMBL" id="JAWXYG010000003">
    <property type="protein sequence ID" value="KAK4277327.1"/>
    <property type="molecule type" value="Genomic_DNA"/>
</dbReference>
<dbReference type="Gene3D" id="3.60.10.10">
    <property type="entry name" value="Endonuclease/exonuclease/phosphatase"/>
    <property type="match status" value="1"/>
</dbReference>
<evidence type="ECO:0000313" key="1">
    <source>
        <dbReference type="EMBL" id="KAK4277327.1"/>
    </source>
</evidence>
<reference evidence="1" key="1">
    <citation type="submission" date="2023-10" db="EMBL/GenBank/DDBJ databases">
        <title>Chromosome-level genome of the transformable northern wattle, Acacia crassicarpa.</title>
        <authorList>
            <person name="Massaro I."/>
            <person name="Sinha N.R."/>
            <person name="Poethig S."/>
            <person name="Leichty A.R."/>
        </authorList>
    </citation>
    <scope>NUCLEOTIDE SEQUENCE</scope>
    <source>
        <strain evidence="1">Acra3RX</strain>
        <tissue evidence="1">Leaf</tissue>
    </source>
</reference>
<dbReference type="Proteomes" id="UP001293593">
    <property type="component" value="Unassembled WGS sequence"/>
</dbReference>
<dbReference type="PANTHER" id="PTHR33710:SF62">
    <property type="entry name" value="DUF4283 DOMAIN PROTEIN"/>
    <property type="match status" value="1"/>
</dbReference>
<proteinExistence type="predicted"/>
<dbReference type="InterPro" id="IPR036691">
    <property type="entry name" value="Endo/exonu/phosph_ase_sf"/>
</dbReference>
<sequence>METKQKAKVVRKVRQKCGFYEDWIVNPVGKSSGLALWWSDGLIVNILFSSSNIIHTSVRSETLATPSYITFIYAPTDEGDRMMCWQEIRWLSNNIGNAWMCIGDFNDILFQHEKNGGRPHPWRRILNFKCLLADCELEDLGYNGPTFTWCNNRDYPDTIHERIDRALGNLQLRELFPCLQVFNVAPAGSDHHLLFVDFQHENRHYNRVFRFESAWVLHGSFHEVIRECWQKHIDQGDSTLENFVCNLKRCTQRLLAWSKKECPNSGKCIELLKSDRDLSSLPK</sequence>
<gene>
    <name evidence="1" type="ORF">QN277_015341</name>
</gene>
<dbReference type="AlphaFoldDB" id="A0AAE1MR37"/>
<keyword evidence="2" id="KW-1185">Reference proteome</keyword>
<comment type="caution">
    <text evidence="1">The sequence shown here is derived from an EMBL/GenBank/DDBJ whole genome shotgun (WGS) entry which is preliminary data.</text>
</comment>
<protein>
    <submittedName>
        <fullName evidence="1">Uncharacterized protein</fullName>
    </submittedName>
</protein>
<dbReference type="SUPFAM" id="SSF56219">
    <property type="entry name" value="DNase I-like"/>
    <property type="match status" value="1"/>
</dbReference>
<evidence type="ECO:0000313" key="2">
    <source>
        <dbReference type="Proteomes" id="UP001293593"/>
    </source>
</evidence>